<organism evidence="1">
    <name type="scientific">Siphoviridae sp. ctzO58</name>
    <dbReference type="NCBI Taxonomy" id="2825748"/>
    <lineage>
        <taxon>Viruses</taxon>
        <taxon>Duplodnaviria</taxon>
        <taxon>Heunggongvirae</taxon>
        <taxon>Uroviricota</taxon>
        <taxon>Caudoviricetes</taxon>
    </lineage>
</organism>
<protein>
    <submittedName>
        <fullName evidence="1">Uncharacterized protein</fullName>
    </submittedName>
</protein>
<evidence type="ECO:0000313" key="1">
    <source>
        <dbReference type="EMBL" id="DAF98895.1"/>
    </source>
</evidence>
<accession>A0A8S5UWN2</accession>
<proteinExistence type="predicted"/>
<dbReference type="EMBL" id="BK016157">
    <property type="protein sequence ID" value="DAF98895.1"/>
    <property type="molecule type" value="Genomic_DNA"/>
</dbReference>
<sequence>MRLCLHGKYRELSVIFKEICREISNNFNAKVALYYGTRS</sequence>
<reference evidence="1" key="1">
    <citation type="journal article" date="2021" name="Proc. Natl. Acad. Sci. U.S.A.">
        <title>A Catalog of Tens of Thousands of Viruses from Human Metagenomes Reveals Hidden Associations with Chronic Diseases.</title>
        <authorList>
            <person name="Tisza M.J."/>
            <person name="Buck C.B."/>
        </authorList>
    </citation>
    <scope>NUCLEOTIDE SEQUENCE</scope>
    <source>
        <strain evidence="1">CtzO58</strain>
    </source>
</reference>
<name>A0A8S5UWN2_9CAUD</name>